<keyword evidence="6 7" id="KW-0472">Membrane</keyword>
<evidence type="ECO:0000256" key="4">
    <source>
        <dbReference type="ARBA" id="ARBA00022692"/>
    </source>
</evidence>
<dbReference type="NCBIfam" id="TIGR00786">
    <property type="entry name" value="dctM"/>
    <property type="match status" value="1"/>
</dbReference>
<keyword evidence="5 7" id="KW-1133">Transmembrane helix</keyword>
<evidence type="ECO:0000313" key="9">
    <source>
        <dbReference type="EMBL" id="WRY35323.1"/>
    </source>
</evidence>
<feature type="transmembrane region" description="Helical" evidence="7">
    <location>
        <begin position="318"/>
        <end position="349"/>
    </location>
</feature>
<comment type="caution">
    <text evidence="7">Lacks conserved residue(s) required for the propagation of feature annotation.</text>
</comment>
<feature type="transmembrane region" description="Helical" evidence="7">
    <location>
        <begin position="51"/>
        <end position="69"/>
    </location>
</feature>
<sequence>MLSLAIFIVLLLLGLPVAFAMIAGAVAQILLAGNGVLLLSLPQQFFQGMENYGLLALPVFIFLGELLNASGAAARLYALASLLTRGLRGGLAQASLIANALLAAVLGSTAAQITLMSRLAVPQMERAGYPRDVATGLTAAGALLAPIIPPSMLLIVYGVIAQVPVGDLFLAGIAPGVLLAAVFALVIDRMARRGAFPTPPVAAAPAPSAARAGFREALLEALPAIVIPAGMIAAIMLGFATPVEAGVAAIALTLLVGAALYRTLTFGRIWQALLVSAKMSGAILFLIAAASLYAWIIAFENLPALVAHFLWTLSDNPLVFLLLVNLLLLGLGMICDPLPALILTVPVLLPVAVDHYHIDAIHFGLVACFNLTIGLMTPPVGVGLYTAALQNNLPTAALIRVLRPFLAAALAVLALLTLWPRFALAIPSFFQ</sequence>
<reference evidence="9 10" key="1">
    <citation type="submission" date="2023-09" db="EMBL/GenBank/DDBJ databases">
        <title>Thioclava shenzhenensis sp. nov., a multidrug resistant bacteria-antagonizing species isolated from coastal seawater.</title>
        <authorList>
            <person name="Long M."/>
        </authorList>
    </citation>
    <scope>NUCLEOTIDE SEQUENCE [LARGE SCALE GENOMIC DNA]</scope>
    <source>
        <strain evidence="9 10">FTW29</strain>
        <plasmid evidence="9 10">unnamed1</plasmid>
    </source>
</reference>
<feature type="transmembrane region" description="Helical" evidence="7">
    <location>
        <begin position="217"/>
        <end position="239"/>
    </location>
</feature>
<dbReference type="InterPro" id="IPR010656">
    <property type="entry name" value="DctM"/>
</dbReference>
<dbReference type="PIRSF" id="PIRSF006066">
    <property type="entry name" value="HI0050"/>
    <property type="match status" value="1"/>
</dbReference>
<feature type="transmembrane region" description="Helical" evidence="7">
    <location>
        <begin position="168"/>
        <end position="187"/>
    </location>
</feature>
<comment type="similarity">
    <text evidence="7">Belongs to the TRAP transporter large permease family.</text>
</comment>
<proteinExistence type="inferred from homology"/>
<keyword evidence="9" id="KW-0614">Plasmid</keyword>
<keyword evidence="4 7" id="KW-0812">Transmembrane</keyword>
<keyword evidence="3 7" id="KW-0997">Cell inner membrane</keyword>
<dbReference type="InterPro" id="IPR004681">
    <property type="entry name" value="TRAP_DctM"/>
</dbReference>
<dbReference type="Pfam" id="PF06808">
    <property type="entry name" value="DctM"/>
    <property type="match status" value="1"/>
</dbReference>
<accession>A0ABZ1E3L3</accession>
<evidence type="ECO:0000256" key="3">
    <source>
        <dbReference type="ARBA" id="ARBA00022519"/>
    </source>
</evidence>
<feature type="transmembrane region" description="Helical" evidence="7">
    <location>
        <begin position="273"/>
        <end position="298"/>
    </location>
</feature>
<comment type="subcellular location">
    <subcellularLocation>
        <location evidence="1 7">Cell inner membrane</location>
        <topology evidence="1 7">Multi-pass membrane protein</topology>
    </subcellularLocation>
</comment>
<dbReference type="EMBL" id="CP135444">
    <property type="protein sequence ID" value="WRY35323.1"/>
    <property type="molecule type" value="Genomic_DNA"/>
</dbReference>
<protein>
    <recommendedName>
        <fullName evidence="7">TRAP transporter large permease protein</fullName>
    </recommendedName>
</protein>
<evidence type="ECO:0000259" key="8">
    <source>
        <dbReference type="Pfam" id="PF06808"/>
    </source>
</evidence>
<organism evidence="9 10">
    <name type="scientific">Thioclava litoralis</name>
    <dbReference type="NCBI Taxonomy" id="3076557"/>
    <lineage>
        <taxon>Bacteria</taxon>
        <taxon>Pseudomonadati</taxon>
        <taxon>Pseudomonadota</taxon>
        <taxon>Alphaproteobacteria</taxon>
        <taxon>Rhodobacterales</taxon>
        <taxon>Paracoccaceae</taxon>
        <taxon>Thioclava</taxon>
    </lineage>
</organism>
<feature type="transmembrane region" description="Helical" evidence="7">
    <location>
        <begin position="245"/>
        <end position="261"/>
    </location>
</feature>
<comment type="subunit">
    <text evidence="7">The complex comprises the extracytoplasmic solute receptor protein and the two transmembrane proteins.</text>
</comment>
<keyword evidence="2" id="KW-1003">Cell membrane</keyword>
<feature type="transmembrane region" description="Helical" evidence="7">
    <location>
        <begin position="361"/>
        <end position="385"/>
    </location>
</feature>
<dbReference type="RefSeq" id="WP_330647096.1">
    <property type="nucleotide sequence ID" value="NZ_CP135444.1"/>
</dbReference>
<dbReference type="PANTHER" id="PTHR33362:SF2">
    <property type="entry name" value="TRAP TRANSPORTER LARGE PERMEASE PROTEIN"/>
    <property type="match status" value="1"/>
</dbReference>
<evidence type="ECO:0000313" key="10">
    <source>
        <dbReference type="Proteomes" id="UP001623290"/>
    </source>
</evidence>
<evidence type="ECO:0000256" key="2">
    <source>
        <dbReference type="ARBA" id="ARBA00022475"/>
    </source>
</evidence>
<evidence type="ECO:0000256" key="5">
    <source>
        <dbReference type="ARBA" id="ARBA00022989"/>
    </source>
</evidence>
<keyword evidence="7" id="KW-0813">Transport</keyword>
<gene>
    <name evidence="9" type="ORF">RPE78_13785</name>
</gene>
<geneLocation type="plasmid" evidence="9 10">
    <name>unnamed1</name>
</geneLocation>
<dbReference type="PANTHER" id="PTHR33362">
    <property type="entry name" value="SIALIC ACID TRAP TRANSPORTER PERMEASE PROTEIN SIAT-RELATED"/>
    <property type="match status" value="1"/>
</dbReference>
<feature type="transmembrane region" description="Helical" evidence="7">
    <location>
        <begin position="133"/>
        <end position="156"/>
    </location>
</feature>
<feature type="domain" description="TRAP C4-dicarboxylate transport system permease DctM subunit" evidence="8">
    <location>
        <begin position="4"/>
        <end position="421"/>
    </location>
</feature>
<keyword evidence="10" id="KW-1185">Reference proteome</keyword>
<evidence type="ECO:0000256" key="7">
    <source>
        <dbReference type="RuleBase" id="RU369079"/>
    </source>
</evidence>
<feature type="transmembrane region" description="Helical" evidence="7">
    <location>
        <begin position="405"/>
        <end position="430"/>
    </location>
</feature>
<evidence type="ECO:0000256" key="6">
    <source>
        <dbReference type="ARBA" id="ARBA00023136"/>
    </source>
</evidence>
<name>A0ABZ1E3L3_9RHOB</name>
<feature type="transmembrane region" description="Helical" evidence="7">
    <location>
        <begin position="100"/>
        <end position="121"/>
    </location>
</feature>
<evidence type="ECO:0000256" key="1">
    <source>
        <dbReference type="ARBA" id="ARBA00004429"/>
    </source>
</evidence>
<dbReference type="Proteomes" id="UP001623290">
    <property type="component" value="Plasmid unnamed1"/>
</dbReference>
<comment type="function">
    <text evidence="7">Part of the tripartite ATP-independent periplasmic (TRAP) transport system.</text>
</comment>